<dbReference type="EMBL" id="JAAVJH010000003">
    <property type="protein sequence ID" value="NJR78260.1"/>
    <property type="molecule type" value="Genomic_DNA"/>
</dbReference>
<gene>
    <name evidence="2" type="ORF">HBH26_06465</name>
</gene>
<reference evidence="2 3" key="1">
    <citation type="submission" date="2020-03" db="EMBL/GenBank/DDBJ databases">
        <authorList>
            <person name="Wang L."/>
            <person name="He N."/>
            <person name="Li Y."/>
            <person name="Fang Y."/>
            <person name="Zhang F."/>
        </authorList>
    </citation>
    <scope>NUCLEOTIDE SEQUENCE [LARGE SCALE GENOMIC DNA]</scope>
    <source>
        <strain evidence="2 3">36D10-4-7</strain>
    </source>
</reference>
<keyword evidence="1" id="KW-0472">Membrane</keyword>
<feature type="transmembrane region" description="Helical" evidence="1">
    <location>
        <begin position="45"/>
        <end position="63"/>
    </location>
</feature>
<feature type="transmembrane region" description="Helical" evidence="1">
    <location>
        <begin position="20"/>
        <end position="39"/>
    </location>
</feature>
<sequence>MTIYQRFRIWVDEVQSGSLYAGKLLYAAGALPLFATPIFGDWWRIPGVVLADAWMVFLLRRLWLMAKTGLIASDVPQGRLVDKVVNRPSDEMTKNGS</sequence>
<keyword evidence="1" id="KW-1133">Transmembrane helix</keyword>
<dbReference type="RefSeq" id="WP_168133772.1">
    <property type="nucleotide sequence ID" value="NZ_JAAVJH010000003.1"/>
</dbReference>
<proteinExistence type="predicted"/>
<name>A0ABX1CQG3_9SPHN</name>
<dbReference type="Proteomes" id="UP000732399">
    <property type="component" value="Unassembled WGS sequence"/>
</dbReference>
<organism evidence="2 3">
    <name type="scientific">Sphingomonas corticis</name>
    <dbReference type="NCBI Taxonomy" id="2722791"/>
    <lineage>
        <taxon>Bacteria</taxon>
        <taxon>Pseudomonadati</taxon>
        <taxon>Pseudomonadota</taxon>
        <taxon>Alphaproteobacteria</taxon>
        <taxon>Sphingomonadales</taxon>
        <taxon>Sphingomonadaceae</taxon>
        <taxon>Sphingomonas</taxon>
    </lineage>
</organism>
<evidence type="ECO:0000313" key="2">
    <source>
        <dbReference type="EMBL" id="NJR78260.1"/>
    </source>
</evidence>
<evidence type="ECO:0000256" key="1">
    <source>
        <dbReference type="SAM" id="Phobius"/>
    </source>
</evidence>
<accession>A0ABX1CQG3</accession>
<protein>
    <submittedName>
        <fullName evidence="2">Uncharacterized protein</fullName>
    </submittedName>
</protein>
<evidence type="ECO:0000313" key="3">
    <source>
        <dbReference type="Proteomes" id="UP000732399"/>
    </source>
</evidence>
<comment type="caution">
    <text evidence="2">The sequence shown here is derived from an EMBL/GenBank/DDBJ whole genome shotgun (WGS) entry which is preliminary data.</text>
</comment>
<keyword evidence="3" id="KW-1185">Reference proteome</keyword>
<keyword evidence="1" id="KW-0812">Transmembrane</keyword>